<keyword evidence="1" id="KW-0472">Membrane</keyword>
<dbReference type="VEuPathDB" id="FungiDB:F4678DRAFT_388554"/>
<organism evidence="4 5">
    <name type="scientific">Xylaria arbuscula</name>
    <dbReference type="NCBI Taxonomy" id="114810"/>
    <lineage>
        <taxon>Eukaryota</taxon>
        <taxon>Fungi</taxon>
        <taxon>Dikarya</taxon>
        <taxon>Ascomycota</taxon>
        <taxon>Pezizomycotina</taxon>
        <taxon>Sordariomycetes</taxon>
        <taxon>Xylariomycetidae</taxon>
        <taxon>Xylariales</taxon>
        <taxon>Xylariaceae</taxon>
        <taxon>Xylaria</taxon>
    </lineage>
</organism>
<evidence type="ECO:0000313" key="5">
    <source>
        <dbReference type="Proteomes" id="UP001148614"/>
    </source>
</evidence>
<comment type="caution">
    <text evidence="4">The sequence shown here is derived from an EMBL/GenBank/DDBJ whole genome shotgun (WGS) entry which is preliminary data.</text>
</comment>
<keyword evidence="2" id="KW-0732">Signal</keyword>
<gene>
    <name evidence="4" type="ORF">NPX13_g5883</name>
</gene>
<accession>A0A9W8TKM1</accession>
<protein>
    <recommendedName>
        <fullName evidence="3">J domain-containing protein</fullName>
    </recommendedName>
</protein>
<keyword evidence="5" id="KW-1185">Reference proteome</keyword>
<dbReference type="SMART" id="SM00271">
    <property type="entry name" value="DnaJ"/>
    <property type="match status" value="1"/>
</dbReference>
<dbReference type="InterPro" id="IPR036869">
    <property type="entry name" value="J_dom_sf"/>
</dbReference>
<dbReference type="PROSITE" id="PS50076">
    <property type="entry name" value="DNAJ_2"/>
    <property type="match status" value="1"/>
</dbReference>
<dbReference type="PRINTS" id="PR00625">
    <property type="entry name" value="JDOMAIN"/>
</dbReference>
<sequence>MSNPFLSLLGWAFLPNMVTGWVQAGYYHLTIRAGDPHPPPNSPRWQLHRRRIHALVITLYLLYTIYEAHWELQRAGSFYTSLNMPFDAVDRDIKSRFRRLAAQHHPDKVAHSSSSTAAGAQDAGTFFMHLKTASDVLTTPVHRFAYDRFGPDILTWRNCSTLKDFVWRGLQQQILLHYALAAAGLWGLGFLGYFEVGRYWRWLTLVSLCVFEVHVVMRPQFPHLYRHRTTGPYTPRRRDQEAAADEKLLQRNLDRLEQTSKLVDSDCTRLMELEMAPFAGDAEAVKDMRGKLKEWLVQNTIRADPMVRDAMGQSLQRRRVDAPAGAKGTK</sequence>
<dbReference type="AlphaFoldDB" id="A0A9W8TKM1"/>
<evidence type="ECO:0000259" key="3">
    <source>
        <dbReference type="PROSITE" id="PS50076"/>
    </source>
</evidence>
<feature type="signal peptide" evidence="2">
    <location>
        <begin position="1"/>
        <end position="20"/>
    </location>
</feature>
<dbReference type="Pfam" id="PF00226">
    <property type="entry name" value="DnaJ"/>
    <property type="match status" value="1"/>
</dbReference>
<dbReference type="InterPro" id="IPR001623">
    <property type="entry name" value="DnaJ_domain"/>
</dbReference>
<name>A0A9W8TKM1_9PEZI</name>
<dbReference type="EMBL" id="JANPWZ010000978">
    <property type="protein sequence ID" value="KAJ3570005.1"/>
    <property type="molecule type" value="Genomic_DNA"/>
</dbReference>
<dbReference type="Proteomes" id="UP001148614">
    <property type="component" value="Unassembled WGS sequence"/>
</dbReference>
<keyword evidence="1" id="KW-1133">Transmembrane helix</keyword>
<feature type="domain" description="J" evidence="3">
    <location>
        <begin position="77"/>
        <end position="150"/>
    </location>
</feature>
<feature type="chain" id="PRO_5040725308" description="J domain-containing protein" evidence="2">
    <location>
        <begin position="21"/>
        <end position="330"/>
    </location>
</feature>
<keyword evidence="1" id="KW-0812">Transmembrane</keyword>
<evidence type="ECO:0000256" key="2">
    <source>
        <dbReference type="SAM" id="SignalP"/>
    </source>
</evidence>
<evidence type="ECO:0000313" key="4">
    <source>
        <dbReference type="EMBL" id="KAJ3570005.1"/>
    </source>
</evidence>
<dbReference type="CDD" id="cd06257">
    <property type="entry name" value="DnaJ"/>
    <property type="match status" value="1"/>
</dbReference>
<dbReference type="Gene3D" id="1.10.287.110">
    <property type="entry name" value="DnaJ domain"/>
    <property type="match status" value="1"/>
</dbReference>
<evidence type="ECO:0000256" key="1">
    <source>
        <dbReference type="SAM" id="Phobius"/>
    </source>
</evidence>
<feature type="transmembrane region" description="Helical" evidence="1">
    <location>
        <begin position="175"/>
        <end position="193"/>
    </location>
</feature>
<reference evidence="4" key="1">
    <citation type="submission" date="2022-07" db="EMBL/GenBank/DDBJ databases">
        <title>Genome Sequence of Xylaria arbuscula.</title>
        <authorList>
            <person name="Buettner E."/>
        </authorList>
    </citation>
    <scope>NUCLEOTIDE SEQUENCE</scope>
    <source>
        <strain evidence="4">VT107</strain>
    </source>
</reference>
<dbReference type="SUPFAM" id="SSF46565">
    <property type="entry name" value="Chaperone J-domain"/>
    <property type="match status" value="1"/>
</dbReference>
<proteinExistence type="predicted"/>